<dbReference type="SUPFAM" id="SSF56219">
    <property type="entry name" value="DNase I-like"/>
    <property type="match status" value="1"/>
</dbReference>
<dbReference type="Gene3D" id="3.60.10.10">
    <property type="entry name" value="Endonuclease/exonuclease/phosphatase"/>
    <property type="match status" value="1"/>
</dbReference>
<dbReference type="Proteomes" id="UP000054485">
    <property type="component" value="Unassembled WGS sequence"/>
</dbReference>
<dbReference type="InParanoid" id="A0A0D0A798"/>
<organism evidence="1 2">
    <name type="scientific">Suillus luteus UH-Slu-Lm8-n1</name>
    <dbReference type="NCBI Taxonomy" id="930992"/>
    <lineage>
        <taxon>Eukaryota</taxon>
        <taxon>Fungi</taxon>
        <taxon>Dikarya</taxon>
        <taxon>Basidiomycota</taxon>
        <taxon>Agaricomycotina</taxon>
        <taxon>Agaricomycetes</taxon>
        <taxon>Agaricomycetidae</taxon>
        <taxon>Boletales</taxon>
        <taxon>Suillineae</taxon>
        <taxon>Suillaceae</taxon>
        <taxon>Suillus</taxon>
    </lineage>
</organism>
<dbReference type="AlphaFoldDB" id="A0A0D0A798"/>
<reference evidence="1 2" key="1">
    <citation type="submission" date="2014-04" db="EMBL/GenBank/DDBJ databases">
        <authorList>
            <consortium name="DOE Joint Genome Institute"/>
            <person name="Kuo A."/>
            <person name="Ruytinx J."/>
            <person name="Rineau F."/>
            <person name="Colpaert J."/>
            <person name="Kohler A."/>
            <person name="Nagy L.G."/>
            <person name="Floudas D."/>
            <person name="Copeland A."/>
            <person name="Barry K.W."/>
            <person name="Cichocki N."/>
            <person name="Veneault-Fourrey C."/>
            <person name="LaButti K."/>
            <person name="Lindquist E.A."/>
            <person name="Lipzen A."/>
            <person name="Lundell T."/>
            <person name="Morin E."/>
            <person name="Murat C."/>
            <person name="Sun H."/>
            <person name="Tunlid A."/>
            <person name="Henrissat B."/>
            <person name="Grigoriev I.V."/>
            <person name="Hibbett D.S."/>
            <person name="Martin F."/>
            <person name="Nordberg H.P."/>
            <person name="Cantor M.N."/>
            <person name="Hua S.X."/>
        </authorList>
    </citation>
    <scope>NUCLEOTIDE SEQUENCE [LARGE SCALE GENOMIC DNA]</scope>
    <source>
        <strain evidence="1 2">UH-Slu-Lm8-n1</strain>
    </source>
</reference>
<keyword evidence="2" id="KW-1185">Reference proteome</keyword>
<gene>
    <name evidence="1" type="ORF">CY34DRAFT_92688</name>
</gene>
<name>A0A0D0A798_9AGAM</name>
<evidence type="ECO:0008006" key="3">
    <source>
        <dbReference type="Google" id="ProtNLM"/>
    </source>
</evidence>
<proteinExistence type="predicted"/>
<evidence type="ECO:0000313" key="1">
    <source>
        <dbReference type="EMBL" id="KIK37466.1"/>
    </source>
</evidence>
<protein>
    <recommendedName>
        <fullName evidence="3">Endonuclease/exonuclease/phosphatase domain-containing protein</fullName>
    </recommendedName>
</protein>
<feature type="non-terminal residue" evidence="1">
    <location>
        <position position="121"/>
    </location>
</feature>
<dbReference type="InterPro" id="IPR036691">
    <property type="entry name" value="Endo/exonu/phosph_ase_sf"/>
</dbReference>
<dbReference type="HOGENOM" id="CLU_159031_0_0_1"/>
<dbReference type="OrthoDB" id="2840473at2759"/>
<dbReference type="STRING" id="930992.A0A0D0A798"/>
<reference evidence="2" key="2">
    <citation type="submission" date="2015-01" db="EMBL/GenBank/DDBJ databases">
        <title>Evolutionary Origins and Diversification of the Mycorrhizal Mutualists.</title>
        <authorList>
            <consortium name="DOE Joint Genome Institute"/>
            <consortium name="Mycorrhizal Genomics Consortium"/>
            <person name="Kohler A."/>
            <person name="Kuo A."/>
            <person name="Nagy L.G."/>
            <person name="Floudas D."/>
            <person name="Copeland A."/>
            <person name="Barry K.W."/>
            <person name="Cichocki N."/>
            <person name="Veneault-Fourrey C."/>
            <person name="LaButti K."/>
            <person name="Lindquist E.A."/>
            <person name="Lipzen A."/>
            <person name="Lundell T."/>
            <person name="Morin E."/>
            <person name="Murat C."/>
            <person name="Riley R."/>
            <person name="Ohm R."/>
            <person name="Sun H."/>
            <person name="Tunlid A."/>
            <person name="Henrissat B."/>
            <person name="Grigoriev I.V."/>
            <person name="Hibbett D.S."/>
            <person name="Martin F."/>
        </authorList>
    </citation>
    <scope>NUCLEOTIDE SEQUENCE [LARGE SCALE GENOMIC DNA]</scope>
    <source>
        <strain evidence="2">UH-Slu-Lm8-n1</strain>
    </source>
</reference>
<accession>A0A0D0A798</accession>
<dbReference type="EMBL" id="KN835448">
    <property type="protein sequence ID" value="KIK37466.1"/>
    <property type="molecule type" value="Genomic_DNA"/>
</dbReference>
<evidence type="ECO:0000313" key="2">
    <source>
        <dbReference type="Proteomes" id="UP000054485"/>
    </source>
</evidence>
<sequence length="121" mass="13888">MSERPTNNPVSLKIWQQNLNASLVAQESLMNSPDSIKQDLLVIQEPHINFLRNTRASHRWHVLYPTHHLSHPQTRSRAITFINTALDTNTWRQIPFPSSDVVIVQLSGEFGTCTILNIYND</sequence>